<proteinExistence type="predicted"/>
<dbReference type="AlphaFoldDB" id="A0A6A5WN62"/>
<dbReference type="InterPro" id="IPR056632">
    <property type="entry name" value="DUF7730"/>
</dbReference>
<dbReference type="Proteomes" id="UP000799779">
    <property type="component" value="Unassembled WGS sequence"/>
</dbReference>
<dbReference type="EMBL" id="ML977577">
    <property type="protein sequence ID" value="KAF2002458.1"/>
    <property type="molecule type" value="Genomic_DNA"/>
</dbReference>
<dbReference type="Pfam" id="PF24864">
    <property type="entry name" value="DUF7730"/>
    <property type="match status" value="2"/>
</dbReference>
<reference evidence="2" key="1">
    <citation type="journal article" date="2020" name="Stud. Mycol.">
        <title>101 Dothideomycetes genomes: a test case for predicting lifestyles and emergence of pathogens.</title>
        <authorList>
            <person name="Haridas S."/>
            <person name="Albert R."/>
            <person name="Binder M."/>
            <person name="Bloem J."/>
            <person name="Labutti K."/>
            <person name="Salamov A."/>
            <person name="Andreopoulos B."/>
            <person name="Baker S."/>
            <person name="Barry K."/>
            <person name="Bills G."/>
            <person name="Bluhm B."/>
            <person name="Cannon C."/>
            <person name="Castanera R."/>
            <person name="Culley D."/>
            <person name="Daum C."/>
            <person name="Ezra D."/>
            <person name="Gonzalez J."/>
            <person name="Henrissat B."/>
            <person name="Kuo A."/>
            <person name="Liang C."/>
            <person name="Lipzen A."/>
            <person name="Lutzoni F."/>
            <person name="Magnuson J."/>
            <person name="Mondo S."/>
            <person name="Nolan M."/>
            <person name="Ohm R."/>
            <person name="Pangilinan J."/>
            <person name="Park H.-J."/>
            <person name="Ramirez L."/>
            <person name="Alfaro M."/>
            <person name="Sun H."/>
            <person name="Tritt A."/>
            <person name="Yoshinaga Y."/>
            <person name="Zwiers L.-H."/>
            <person name="Turgeon B."/>
            <person name="Goodwin S."/>
            <person name="Spatafora J."/>
            <person name="Crous P."/>
            <person name="Grigoriev I."/>
        </authorList>
    </citation>
    <scope>NUCLEOTIDE SEQUENCE</scope>
    <source>
        <strain evidence="2">CBS 123094</strain>
    </source>
</reference>
<dbReference type="OrthoDB" id="4757095at2759"/>
<protein>
    <recommendedName>
        <fullName evidence="1">DUF7730 domain-containing protein</fullName>
    </recommendedName>
</protein>
<feature type="domain" description="DUF7730" evidence="1">
    <location>
        <begin position="252"/>
        <end position="372"/>
    </location>
</feature>
<feature type="domain" description="DUF7730" evidence="1">
    <location>
        <begin position="115"/>
        <end position="146"/>
    </location>
</feature>
<evidence type="ECO:0000313" key="3">
    <source>
        <dbReference type="Proteomes" id="UP000799779"/>
    </source>
</evidence>
<sequence length="391" mass="44935">MSQPPLNGEQSLARRLRFTAVRGIWTSILNHSSRTTKHCATLFQRLAILPFKRNTNNRTRTTQYVAYNPKPPNHRTPIPLPKTRPRKLSICATDDVAKEAGFFAKPTGNNKSTSPQSECMFLSKLPAEIRVKIYEYVLGNQVFHIIPSLVPSLTPPRAPTLLSNPLNLPQFKPADFNFRLDYEPCRSCSSLDDLRVGLEASLAPGPRIREPHAKCAIWVNWDGELYFDAPMRLREQEGRELDGRFLRWWCRKDRVLSLVRTGRLVYTEAVHVLYTQNTFSFQNAKTLVQFASTILPERLNSIRSLYIRFTFHPPPKRNEDVDFYRKACTILRGMQGLRKLLIVLPGEKLEGTRSNGGGREIQLLKELHDVKVREGGEYRLFVGGRWIVRRP</sequence>
<organism evidence="2 3">
    <name type="scientific">Amniculicola lignicola CBS 123094</name>
    <dbReference type="NCBI Taxonomy" id="1392246"/>
    <lineage>
        <taxon>Eukaryota</taxon>
        <taxon>Fungi</taxon>
        <taxon>Dikarya</taxon>
        <taxon>Ascomycota</taxon>
        <taxon>Pezizomycotina</taxon>
        <taxon>Dothideomycetes</taxon>
        <taxon>Pleosporomycetidae</taxon>
        <taxon>Pleosporales</taxon>
        <taxon>Amniculicolaceae</taxon>
        <taxon>Amniculicola</taxon>
    </lineage>
</organism>
<evidence type="ECO:0000313" key="2">
    <source>
        <dbReference type="EMBL" id="KAF2002458.1"/>
    </source>
</evidence>
<dbReference type="PANTHER" id="PTHR38790">
    <property type="entry name" value="2EXR DOMAIN-CONTAINING PROTEIN-RELATED"/>
    <property type="match status" value="1"/>
</dbReference>
<keyword evidence="3" id="KW-1185">Reference proteome</keyword>
<name>A0A6A5WN62_9PLEO</name>
<gene>
    <name evidence="2" type="ORF">P154DRAFT_520931</name>
</gene>
<accession>A0A6A5WN62</accession>
<evidence type="ECO:0000259" key="1">
    <source>
        <dbReference type="Pfam" id="PF24864"/>
    </source>
</evidence>